<dbReference type="PANTHER" id="PTHR48104:SF30">
    <property type="entry name" value="METACASPASE-1"/>
    <property type="match status" value="1"/>
</dbReference>
<dbReference type="PANTHER" id="PTHR48104">
    <property type="entry name" value="METACASPASE-4"/>
    <property type="match status" value="1"/>
</dbReference>
<dbReference type="RefSeq" id="XP_066661591.1">
    <property type="nucleotide sequence ID" value="XM_066819403.1"/>
</dbReference>
<evidence type="ECO:0000259" key="2">
    <source>
        <dbReference type="Pfam" id="PF00656"/>
    </source>
</evidence>
<evidence type="ECO:0000313" key="3">
    <source>
        <dbReference type="EMBL" id="KAK8062992.1"/>
    </source>
</evidence>
<evidence type="ECO:0000313" key="4">
    <source>
        <dbReference type="Proteomes" id="UP001433268"/>
    </source>
</evidence>
<dbReference type="InterPro" id="IPR011600">
    <property type="entry name" value="Pept_C14_caspase"/>
</dbReference>
<keyword evidence="4" id="KW-1185">Reference proteome</keyword>
<sequence length="735" mass="83122">MGDRDDTWSIRADGEYLPGENNIWLQEMSRALPGAEIMAYGYAIHHKTRLSGLLDPDQLESQVRALSQTLGAHLSCHHTAADTQVEVDDDQEVTIDQKFRRPILVLAHGYGGLIYEQALDLANPQNGKQCLTLFFDFFKDRYQLAFLFGTPHFPAGLGEWAIISVTKHRMTPEWAALPAFIPMVIRADHRGMTKPKPENPDLKRVFRMVEAWTSDMKAIMPSITRGIRRFALLVGADHYDNGHPGQQRISENGTPFRLRDLHGCSNDIDLIDVVLEKHFDIHEKVILVSSPGKDQYKTQPTFRNIKQQFHKLSQRVCEGDVFYFHFSGLGALLTPADAQSEHSREEEHIFPMDYCLGEPAIRVNQLLACLEELGSRGVQVFAFLDASFGTCIPFGQSSVRTNCNRAPHFDSAPCNGEPDHETFQKEWAHQDRRDTPGDGVESPGVTYLSSCAAEGGVAFEVPQSISGGSERMYGLCTFLFYEQLHNVWCNGEVASYQALCGTAFGKVKHMTRAEARTQRPRLLGQGDKLFLGDREHPLERLVLSLKIVDQTATMSAGSLHGIKAGMVFISRQVVPFITFTVEDVKAFTSMVRINKLSSNPSQDGAPWAKHTLYLRYMPEELTENPETFSINPFDIHWPEQYSHLKVTHYQRVADDYLEVFVDADNRVIKHETGLLKQLKQRYLSEFRVSPISMRDWESLRPRNGVLMKYNNVGRIGEIERDGLDVFFEAGKAISR</sequence>
<dbReference type="EMBL" id="JAQQWN010000010">
    <property type="protein sequence ID" value="KAK8062992.1"/>
    <property type="molecule type" value="Genomic_DNA"/>
</dbReference>
<dbReference type="Gene3D" id="3.40.50.12660">
    <property type="match status" value="1"/>
</dbReference>
<dbReference type="Pfam" id="PF00656">
    <property type="entry name" value="Peptidase_C14"/>
    <property type="match status" value="1"/>
</dbReference>
<dbReference type="InterPro" id="IPR050452">
    <property type="entry name" value="Metacaspase"/>
</dbReference>
<comment type="caution">
    <text evidence="3">The sequence shown here is derived from an EMBL/GenBank/DDBJ whole genome shotgun (WGS) entry which is preliminary data.</text>
</comment>
<gene>
    <name evidence="3" type="ORF">PG997_015089</name>
</gene>
<feature type="domain" description="Peptidase C14 caspase" evidence="2">
    <location>
        <begin position="228"/>
        <end position="464"/>
    </location>
</feature>
<dbReference type="Proteomes" id="UP001433268">
    <property type="component" value="Unassembled WGS sequence"/>
</dbReference>
<protein>
    <recommendedName>
        <fullName evidence="2">Peptidase C14 caspase domain-containing protein</fullName>
    </recommendedName>
</protein>
<organism evidence="3 4">
    <name type="scientific">Apiospora hydei</name>
    <dbReference type="NCBI Taxonomy" id="1337664"/>
    <lineage>
        <taxon>Eukaryota</taxon>
        <taxon>Fungi</taxon>
        <taxon>Dikarya</taxon>
        <taxon>Ascomycota</taxon>
        <taxon>Pezizomycotina</taxon>
        <taxon>Sordariomycetes</taxon>
        <taxon>Xylariomycetidae</taxon>
        <taxon>Amphisphaeriales</taxon>
        <taxon>Apiosporaceae</taxon>
        <taxon>Apiospora</taxon>
    </lineage>
</organism>
<accession>A0ABR1UWE2</accession>
<proteinExistence type="inferred from homology"/>
<reference evidence="3 4" key="1">
    <citation type="submission" date="2023-01" db="EMBL/GenBank/DDBJ databases">
        <title>Analysis of 21 Apiospora genomes using comparative genomics revels a genus with tremendous synthesis potential of carbohydrate active enzymes and secondary metabolites.</title>
        <authorList>
            <person name="Sorensen T."/>
        </authorList>
    </citation>
    <scope>NUCLEOTIDE SEQUENCE [LARGE SCALE GENOMIC DNA]</scope>
    <source>
        <strain evidence="3 4">CBS 114990</strain>
    </source>
</reference>
<name>A0ABR1UWE2_9PEZI</name>
<dbReference type="GeneID" id="92052463"/>
<comment type="similarity">
    <text evidence="1">Belongs to the peptidase C14B family.</text>
</comment>
<evidence type="ECO:0000256" key="1">
    <source>
        <dbReference type="ARBA" id="ARBA00009005"/>
    </source>
</evidence>